<accession>A0ABM9HXI6</accession>
<proteinExistence type="predicted"/>
<protein>
    <submittedName>
        <fullName evidence="1">Uncharacterized protein</fullName>
    </submittedName>
</protein>
<dbReference type="Proteomes" id="UP001162030">
    <property type="component" value="Chromosome"/>
</dbReference>
<sequence>MYRFDTCYRLWRVERVLSHGPAIDRSIHRFICVLPEKDNELLWNGAHGVDRSHNHSEQQGFSSWYTNISVIT</sequence>
<dbReference type="EMBL" id="OX458333">
    <property type="protein sequence ID" value="CAI8743969.1"/>
    <property type="molecule type" value="Genomic_DNA"/>
</dbReference>
<name>A0ABM9HXI6_9GAMM</name>
<reference evidence="1 2" key="1">
    <citation type="submission" date="2023-03" db="EMBL/GenBank/DDBJ databases">
        <authorList>
            <person name="Pearce D."/>
        </authorList>
    </citation>
    <scope>NUCLEOTIDE SEQUENCE [LARGE SCALE GENOMIC DNA]</scope>
    <source>
        <strain evidence="1">Msz</strain>
    </source>
</reference>
<evidence type="ECO:0000313" key="2">
    <source>
        <dbReference type="Proteomes" id="UP001162030"/>
    </source>
</evidence>
<organism evidence="1 2">
    <name type="scientific">Methylocaldum szegediense</name>
    <dbReference type="NCBI Taxonomy" id="73780"/>
    <lineage>
        <taxon>Bacteria</taxon>
        <taxon>Pseudomonadati</taxon>
        <taxon>Pseudomonadota</taxon>
        <taxon>Gammaproteobacteria</taxon>
        <taxon>Methylococcales</taxon>
        <taxon>Methylococcaceae</taxon>
        <taxon>Methylocaldum</taxon>
    </lineage>
</organism>
<gene>
    <name evidence="1" type="ORF">MSZNOR_0521</name>
</gene>
<evidence type="ECO:0000313" key="1">
    <source>
        <dbReference type="EMBL" id="CAI8743969.1"/>
    </source>
</evidence>
<keyword evidence="2" id="KW-1185">Reference proteome</keyword>